<feature type="region of interest" description="Disordered" evidence="1">
    <location>
        <begin position="325"/>
        <end position="365"/>
    </location>
</feature>
<sequence length="365" mass="39202">MLAAALNLVADEPFLGAVFGNLTRQTLNAGQSREDYSYDQLHRLVQSIRSGAASGTVSYGFDAVGNLTKKSDFSSDTANAYVYSGGSCGGGANAVKSVQLAAGGTRTYCYDANGNLTGDNAGLSIAYDHQNLPTRATRGAQTDWFRYGSDGQRTRSWGADGSRVYLPGYEHRTDTGETKVYVGDYAVISRNGATRTVEYLLKDRLGSVDAVANSSGTVTETRGYDAFGKPRDGSWNDLTPAKIASTAVTPKGFTQHEHLNQLELIHMNGRAYDYHLGRFMGVDPFIQFPLNSQSLNPYSYILNNPLSGTDPTGYRSVCPTGNCNSTVEVSPERGDEEFKPAPTGPRKTSAGGNGEASSLIRSIWK</sequence>
<evidence type="ECO:0000313" key="3">
    <source>
        <dbReference type="Proteomes" id="UP001499959"/>
    </source>
</evidence>
<name>A0ABP9BD57_9GAMM</name>
<proteinExistence type="predicted"/>
<evidence type="ECO:0000313" key="2">
    <source>
        <dbReference type="EMBL" id="GAA4793929.1"/>
    </source>
</evidence>
<dbReference type="InterPro" id="IPR050708">
    <property type="entry name" value="T6SS_VgrG/RHS"/>
</dbReference>
<evidence type="ECO:0008006" key="4">
    <source>
        <dbReference type="Google" id="ProtNLM"/>
    </source>
</evidence>
<accession>A0ABP9BD57</accession>
<dbReference type="InterPro" id="IPR022385">
    <property type="entry name" value="Rhs_assc_core"/>
</dbReference>
<protein>
    <recommendedName>
        <fullName evidence="4">RHS repeat-associated core domain-containing protein</fullName>
    </recommendedName>
</protein>
<dbReference type="Proteomes" id="UP001499959">
    <property type="component" value="Unassembled WGS sequence"/>
</dbReference>
<comment type="caution">
    <text evidence="2">The sequence shown here is derived from an EMBL/GenBank/DDBJ whole genome shotgun (WGS) entry which is preliminary data.</text>
</comment>
<reference evidence="3" key="1">
    <citation type="journal article" date="2019" name="Int. J. Syst. Evol. Microbiol.">
        <title>The Global Catalogue of Microorganisms (GCM) 10K type strain sequencing project: providing services to taxonomists for standard genome sequencing and annotation.</title>
        <authorList>
            <consortium name="The Broad Institute Genomics Platform"/>
            <consortium name="The Broad Institute Genome Sequencing Center for Infectious Disease"/>
            <person name="Wu L."/>
            <person name="Ma J."/>
        </authorList>
    </citation>
    <scope>NUCLEOTIDE SEQUENCE [LARGE SCALE GENOMIC DNA]</scope>
    <source>
        <strain evidence="3">JCM 18204</strain>
    </source>
</reference>
<evidence type="ECO:0000256" key="1">
    <source>
        <dbReference type="SAM" id="MobiDB-lite"/>
    </source>
</evidence>
<dbReference type="EMBL" id="BAABJE010000010">
    <property type="protein sequence ID" value="GAA4793929.1"/>
    <property type="molecule type" value="Genomic_DNA"/>
</dbReference>
<dbReference type="NCBIfam" id="TIGR03696">
    <property type="entry name" value="Rhs_assc_core"/>
    <property type="match status" value="1"/>
</dbReference>
<dbReference type="Gene3D" id="2.180.10.10">
    <property type="entry name" value="RHS repeat-associated core"/>
    <property type="match status" value="1"/>
</dbReference>
<dbReference type="PANTHER" id="PTHR32305">
    <property type="match status" value="1"/>
</dbReference>
<keyword evidence="3" id="KW-1185">Reference proteome</keyword>
<organism evidence="2 3">
    <name type="scientific">Lysobacter hankyongensis</name>
    <dbReference type="NCBI Taxonomy" id="1176535"/>
    <lineage>
        <taxon>Bacteria</taxon>
        <taxon>Pseudomonadati</taxon>
        <taxon>Pseudomonadota</taxon>
        <taxon>Gammaproteobacteria</taxon>
        <taxon>Lysobacterales</taxon>
        <taxon>Lysobacteraceae</taxon>
        <taxon>Lysobacter</taxon>
    </lineage>
</organism>
<gene>
    <name evidence="2" type="ORF">GCM10023307_19300</name>
</gene>
<dbReference type="PANTHER" id="PTHR32305:SF15">
    <property type="entry name" value="PROTEIN RHSA-RELATED"/>
    <property type="match status" value="1"/>
</dbReference>
<feature type="compositionally biased region" description="Basic and acidic residues" evidence="1">
    <location>
        <begin position="330"/>
        <end position="339"/>
    </location>
</feature>
<feature type="compositionally biased region" description="Polar residues" evidence="1">
    <location>
        <begin position="355"/>
        <end position="365"/>
    </location>
</feature>